<organism evidence="16 17">
    <name type="scientific">Alkalibaculum sporogenes</name>
    <dbReference type="NCBI Taxonomy" id="2655001"/>
    <lineage>
        <taxon>Bacteria</taxon>
        <taxon>Bacillati</taxon>
        <taxon>Bacillota</taxon>
        <taxon>Clostridia</taxon>
        <taxon>Eubacteriales</taxon>
        <taxon>Eubacteriaceae</taxon>
        <taxon>Alkalibaculum</taxon>
    </lineage>
</organism>
<name>A0A6A7KD70_9FIRM</name>
<comment type="catalytic activity">
    <reaction evidence="13">
        <text>sn-glycerol 3-phosphate + NADP(+) = dihydroxyacetone phosphate + NADPH + H(+)</text>
        <dbReference type="Rhea" id="RHEA:11096"/>
        <dbReference type="ChEBI" id="CHEBI:15378"/>
        <dbReference type="ChEBI" id="CHEBI:57597"/>
        <dbReference type="ChEBI" id="CHEBI:57642"/>
        <dbReference type="ChEBI" id="CHEBI:57783"/>
        <dbReference type="ChEBI" id="CHEBI:58349"/>
        <dbReference type="EC" id="1.1.1.94"/>
    </reaction>
</comment>
<evidence type="ECO:0000256" key="4">
    <source>
        <dbReference type="ARBA" id="ARBA00023002"/>
    </source>
</evidence>
<evidence type="ECO:0000256" key="13">
    <source>
        <dbReference type="RuleBase" id="RU000439"/>
    </source>
</evidence>
<evidence type="ECO:0000256" key="7">
    <source>
        <dbReference type="ARBA" id="ARBA00023209"/>
    </source>
</evidence>
<dbReference type="AlphaFoldDB" id="A0A6A7KD70"/>
<feature type="binding site" evidence="11">
    <location>
        <position position="147"/>
    </location>
    <ligand>
        <name>NAD(+)</name>
        <dbReference type="ChEBI" id="CHEBI:57540"/>
    </ligand>
</feature>
<dbReference type="InterPro" id="IPR013328">
    <property type="entry name" value="6PGD_dom2"/>
</dbReference>
<dbReference type="GO" id="GO:0047952">
    <property type="term" value="F:glycerol-3-phosphate dehydrogenase [NAD(P)+] activity"/>
    <property type="evidence" value="ECO:0007669"/>
    <property type="project" value="UniProtKB-EC"/>
</dbReference>
<comment type="caution">
    <text evidence="16">The sequence shown here is derived from an EMBL/GenBank/DDBJ whole genome shotgun (WGS) entry which is preliminary data.</text>
</comment>
<dbReference type="SUPFAM" id="SSF48179">
    <property type="entry name" value="6-phosphogluconate dehydrogenase C-terminal domain-like"/>
    <property type="match status" value="1"/>
</dbReference>
<dbReference type="InterPro" id="IPR036291">
    <property type="entry name" value="NAD(P)-bd_dom_sf"/>
</dbReference>
<evidence type="ECO:0000256" key="3">
    <source>
        <dbReference type="ARBA" id="ARBA00022857"/>
    </source>
</evidence>
<evidence type="ECO:0000313" key="17">
    <source>
        <dbReference type="Proteomes" id="UP000440004"/>
    </source>
</evidence>
<keyword evidence="8" id="KW-1208">Phospholipid metabolism</keyword>
<dbReference type="Pfam" id="PF07479">
    <property type="entry name" value="NAD_Gly3P_dh_C"/>
    <property type="match status" value="1"/>
</dbReference>
<feature type="binding site" evidence="10">
    <location>
        <position position="108"/>
    </location>
    <ligand>
        <name>substrate</name>
    </ligand>
</feature>
<evidence type="ECO:0000256" key="5">
    <source>
        <dbReference type="ARBA" id="ARBA00023027"/>
    </source>
</evidence>
<dbReference type="RefSeq" id="WP_152806858.1">
    <property type="nucleotide sequence ID" value="NZ_WHNX01000054.1"/>
</dbReference>
<sequence length="347" mass="37656">MAVVTIIGAGAMGSALAIPLIDNGCTVKLWGTNLDQDIIKDLIEGKEHPKHKHKLPSEIEFYYADELEKAMFGSTHVILAITSDALGHVFEKVVPYLNNDMIIATVSKGFDTNKLGEIVILPEILKEKLTEQLSNIPIVVVGGPCKANEVIYRSPSNVVYACEDLNAAKNFKELISTDVYNVKVDTDVIGTEVSVAMKNAYAVALGFAEGFKQREGYTHNNTKSALFTVALEEMILLSEALGGKIKSVIGLPGAGDLEVTGEAGRNRLLGEVIGGGMTSFDALAKMKDEDITVEGYSAVNFGYRLSINLIEKGLLTKELPLLSALYKILYNNESCYASIKKVLNEYN</sequence>
<keyword evidence="7" id="KW-0594">Phospholipid biosynthesis</keyword>
<accession>A0A6A7KD70</accession>
<dbReference type="InterPro" id="IPR006168">
    <property type="entry name" value="G3P_DH_NAD-dep"/>
</dbReference>
<evidence type="ECO:0000256" key="1">
    <source>
        <dbReference type="ARBA" id="ARBA00011009"/>
    </source>
</evidence>
<dbReference type="EC" id="1.1.1.94" evidence="13"/>
<dbReference type="Pfam" id="PF01210">
    <property type="entry name" value="NAD_Gly3P_dh_N"/>
    <property type="match status" value="1"/>
</dbReference>
<evidence type="ECO:0000313" key="16">
    <source>
        <dbReference type="EMBL" id="MPW27281.1"/>
    </source>
</evidence>
<reference evidence="16 17" key="1">
    <citation type="submission" date="2019-10" db="EMBL/GenBank/DDBJ databases">
        <title>Alkalibaculum tamaniensis sp.nov., a new alkaliphilic acetogen, isolated on methoxylated aromatics from a mud volcano.</title>
        <authorList>
            <person name="Khomyakova M.A."/>
            <person name="Merkel A.Y."/>
            <person name="Bonch-Osmolovskaya E.A."/>
            <person name="Slobodkin A.I."/>
        </authorList>
    </citation>
    <scope>NUCLEOTIDE SEQUENCE [LARGE SCALE GENOMIC DNA]</scope>
    <source>
        <strain evidence="16 17">M08DMB</strain>
    </source>
</reference>
<dbReference type="PRINTS" id="PR00077">
    <property type="entry name" value="GPDHDRGNASE"/>
</dbReference>
<dbReference type="PANTHER" id="PTHR11728">
    <property type="entry name" value="GLYCEROL-3-PHOSPHATE DEHYDROGENASE"/>
    <property type="match status" value="1"/>
</dbReference>
<dbReference type="GO" id="GO:0046168">
    <property type="term" value="P:glycerol-3-phosphate catabolic process"/>
    <property type="evidence" value="ECO:0007669"/>
    <property type="project" value="InterPro"/>
</dbReference>
<evidence type="ECO:0000256" key="6">
    <source>
        <dbReference type="ARBA" id="ARBA00023098"/>
    </source>
</evidence>
<dbReference type="InterPro" id="IPR011128">
    <property type="entry name" value="G3P_DH_NAD-dep_N"/>
</dbReference>
<evidence type="ECO:0000256" key="12">
    <source>
        <dbReference type="RuleBase" id="RU000437"/>
    </source>
</evidence>
<dbReference type="InterPro" id="IPR008927">
    <property type="entry name" value="6-PGluconate_DH-like_C_sf"/>
</dbReference>
<dbReference type="GO" id="GO:0008654">
    <property type="term" value="P:phospholipid biosynthetic process"/>
    <property type="evidence" value="ECO:0007669"/>
    <property type="project" value="UniProtKB-KW"/>
</dbReference>
<dbReference type="GO" id="GO:0051287">
    <property type="term" value="F:NAD binding"/>
    <property type="evidence" value="ECO:0007669"/>
    <property type="project" value="InterPro"/>
</dbReference>
<feature type="domain" description="Glycerol-3-phosphate dehydrogenase NAD-dependent C-terminal" evidence="15">
    <location>
        <begin position="187"/>
        <end position="337"/>
    </location>
</feature>
<dbReference type="EMBL" id="WHNX01000054">
    <property type="protein sequence ID" value="MPW27281.1"/>
    <property type="molecule type" value="Genomic_DNA"/>
</dbReference>
<evidence type="ECO:0000256" key="9">
    <source>
        <dbReference type="PIRSR" id="PIRSR000114-1"/>
    </source>
</evidence>
<comment type="similarity">
    <text evidence="1 12">Belongs to the NAD-dependent glycerol-3-phosphate dehydrogenase family.</text>
</comment>
<protein>
    <recommendedName>
        <fullName evidence="13">Glycerol-3-phosphate dehydrogenase</fullName>
        <ecNumber evidence="13">1.1.1.94</ecNumber>
    </recommendedName>
</protein>
<gene>
    <name evidence="16" type="ORF">GC105_16055</name>
</gene>
<feature type="domain" description="Glycerol-3-phosphate dehydrogenase NAD-dependent N-terminal" evidence="14">
    <location>
        <begin position="4"/>
        <end position="167"/>
    </location>
</feature>
<dbReference type="Gene3D" id="1.10.1040.10">
    <property type="entry name" value="N-(1-d-carboxylethyl)-l-norvaline Dehydrogenase, domain 2"/>
    <property type="match status" value="1"/>
</dbReference>
<keyword evidence="17" id="KW-1185">Reference proteome</keyword>
<dbReference type="PIRSF" id="PIRSF000114">
    <property type="entry name" value="Glycerol-3-P_dh"/>
    <property type="match status" value="1"/>
</dbReference>
<keyword evidence="6" id="KW-0443">Lipid metabolism</keyword>
<dbReference type="InterPro" id="IPR006109">
    <property type="entry name" value="G3P_DH_NAD-dep_C"/>
</dbReference>
<keyword evidence="4 12" id="KW-0560">Oxidoreductase</keyword>
<dbReference type="GO" id="GO:0005829">
    <property type="term" value="C:cytosol"/>
    <property type="evidence" value="ECO:0007669"/>
    <property type="project" value="TreeGrafter"/>
</dbReference>
<dbReference type="Gene3D" id="3.40.50.720">
    <property type="entry name" value="NAD(P)-binding Rossmann-like Domain"/>
    <property type="match status" value="1"/>
</dbReference>
<keyword evidence="3" id="KW-0521">NADP</keyword>
<evidence type="ECO:0000256" key="10">
    <source>
        <dbReference type="PIRSR" id="PIRSR000114-2"/>
    </source>
</evidence>
<keyword evidence="2" id="KW-0444">Lipid biosynthesis</keyword>
<proteinExistence type="inferred from homology"/>
<feature type="binding site" evidence="11">
    <location>
        <position position="265"/>
    </location>
    <ligand>
        <name>NAD(+)</name>
        <dbReference type="ChEBI" id="CHEBI:57540"/>
    </ligand>
</feature>
<feature type="binding site" evidence="11">
    <location>
        <begin position="8"/>
        <end position="13"/>
    </location>
    <ligand>
        <name>NAD(+)</name>
        <dbReference type="ChEBI" id="CHEBI:57540"/>
    </ligand>
</feature>
<dbReference type="Proteomes" id="UP000440004">
    <property type="component" value="Unassembled WGS sequence"/>
</dbReference>
<evidence type="ECO:0000256" key="8">
    <source>
        <dbReference type="ARBA" id="ARBA00023264"/>
    </source>
</evidence>
<feature type="binding site" evidence="10">
    <location>
        <begin position="265"/>
        <end position="266"/>
    </location>
    <ligand>
        <name>substrate</name>
    </ligand>
</feature>
<dbReference type="GO" id="GO:0005975">
    <property type="term" value="P:carbohydrate metabolic process"/>
    <property type="evidence" value="ECO:0007669"/>
    <property type="project" value="InterPro"/>
</dbReference>
<evidence type="ECO:0000256" key="2">
    <source>
        <dbReference type="ARBA" id="ARBA00022516"/>
    </source>
</evidence>
<feature type="active site" description="Proton acceptor" evidence="9">
    <location>
        <position position="198"/>
    </location>
</feature>
<dbReference type="SUPFAM" id="SSF51735">
    <property type="entry name" value="NAD(P)-binding Rossmann-fold domains"/>
    <property type="match status" value="1"/>
</dbReference>
<evidence type="ECO:0000256" key="11">
    <source>
        <dbReference type="PIRSR" id="PIRSR000114-3"/>
    </source>
</evidence>
<evidence type="ECO:0000259" key="15">
    <source>
        <dbReference type="Pfam" id="PF07479"/>
    </source>
</evidence>
<keyword evidence="5 11" id="KW-0520">NAD</keyword>
<evidence type="ECO:0000259" key="14">
    <source>
        <dbReference type="Pfam" id="PF01210"/>
    </source>
</evidence>
<dbReference type="PANTHER" id="PTHR11728:SF1">
    <property type="entry name" value="GLYCEROL-3-PHOSPHATE DEHYDROGENASE [NAD(+)] 2, CHLOROPLASTIC"/>
    <property type="match status" value="1"/>
</dbReference>